<proteinExistence type="evidence at transcript level"/>
<keyword evidence="6" id="KW-0679">Respiratory chain</keyword>
<name>A0A0U2V157_ACAPC</name>
<evidence type="ECO:0000256" key="7">
    <source>
        <dbReference type="ARBA" id="ARBA00022792"/>
    </source>
</evidence>
<evidence type="ECO:0000256" key="8">
    <source>
        <dbReference type="ARBA" id="ARBA00022982"/>
    </source>
</evidence>
<comment type="function">
    <text evidence="13">Accessory subunit of the mitochondrial membrane respiratory chain NADH dehydrogenase (Complex I), that is believed to be not involved in catalysis. Required for proper complex I assembly. Complex I functions in the transfer of electrons from NADH to the respiratory chain. The immediate electron acceptor for the enzyme is believed to be ubiquinone.</text>
</comment>
<evidence type="ECO:0000256" key="12">
    <source>
        <dbReference type="ARBA" id="ARBA00032352"/>
    </source>
</evidence>
<keyword evidence="5" id="KW-0813">Transport</keyword>
<evidence type="ECO:0000256" key="5">
    <source>
        <dbReference type="ARBA" id="ARBA00022448"/>
    </source>
</evidence>
<dbReference type="InterPro" id="IPR045299">
    <property type="entry name" value="Complex1_LYR_NDUFA6_LYRM6"/>
</dbReference>
<keyword evidence="7" id="KW-0999">Mitochondrion inner membrane</keyword>
<keyword evidence="10" id="KW-0472">Membrane</keyword>
<sequence length="121" mass="14416">MAQAVRYVKPLISETSDEARIRVLGLYKAWYRHIPFMCMQYDLRASPEKCREVLKSNFLKNAHHNDIRVIDMMVFKGQQDLREVVENFKEACHIEQKWFETGTVEKEKPKDFISKFLSNMD</sequence>
<dbReference type="PANTHER" id="PTHR12964:SF0">
    <property type="entry name" value="NADH DEHYDROGENASE [UBIQUINONE] 1 ALPHA SUBCOMPLEX SUBUNIT 6"/>
    <property type="match status" value="1"/>
</dbReference>
<comment type="similarity">
    <text evidence="2">Belongs to the complex I LYR family.</text>
</comment>
<dbReference type="PANTHER" id="PTHR12964">
    <property type="entry name" value="NADH-UBIQUINONE OXIDOREDUCTASE B14 SUBUNIT"/>
    <property type="match status" value="1"/>
</dbReference>
<accession>A0A0U2V157</accession>
<reference evidence="14" key="1">
    <citation type="journal article" date="2015" name="Sci. Rep.">
        <title>Spliced leader RNA trans-splicing discovered in copepods.</title>
        <authorList>
            <person name="Yang F."/>
            <person name="Xu D."/>
            <person name="Zhuang Y."/>
            <person name="Yi X."/>
            <person name="Huang Y."/>
            <person name="Chen H."/>
            <person name="Lin S."/>
            <person name="Campbell D.A."/>
            <person name="Sturm N.R."/>
            <person name="Liu G."/>
            <person name="Zhang H."/>
        </authorList>
    </citation>
    <scope>NUCLEOTIDE SEQUENCE</scope>
</reference>
<comment type="subcellular location">
    <subcellularLocation>
        <location evidence="1">Mitochondrion inner membrane</location>
        <topology evidence="1">Peripheral membrane protein</topology>
        <orientation evidence="1">Matrix side</orientation>
    </subcellularLocation>
</comment>
<evidence type="ECO:0000256" key="10">
    <source>
        <dbReference type="ARBA" id="ARBA00023136"/>
    </source>
</evidence>
<evidence type="ECO:0000256" key="13">
    <source>
        <dbReference type="ARBA" id="ARBA00046116"/>
    </source>
</evidence>
<dbReference type="GO" id="GO:0045271">
    <property type="term" value="C:respiratory chain complex I"/>
    <property type="evidence" value="ECO:0007669"/>
    <property type="project" value="InterPro"/>
</dbReference>
<evidence type="ECO:0000256" key="2">
    <source>
        <dbReference type="ARBA" id="ARBA00009508"/>
    </source>
</evidence>
<evidence type="ECO:0000256" key="6">
    <source>
        <dbReference type="ARBA" id="ARBA00022660"/>
    </source>
</evidence>
<protein>
    <recommendedName>
        <fullName evidence="4">NADH dehydrogenase [ubiquinone] 1 alpha subcomplex subunit 6</fullName>
    </recommendedName>
    <alternativeName>
        <fullName evidence="11">Complex I-B14</fullName>
    </alternativeName>
    <alternativeName>
        <fullName evidence="12">NADH-ubiquinone oxidoreductase B14 subunit</fullName>
    </alternativeName>
</protein>
<evidence type="ECO:0000256" key="4">
    <source>
        <dbReference type="ARBA" id="ARBA00016386"/>
    </source>
</evidence>
<dbReference type="EMBL" id="KT754450">
    <property type="protein sequence ID" value="ALS04284.1"/>
    <property type="molecule type" value="mRNA"/>
</dbReference>
<comment type="subunit">
    <text evidence="3">Mammalian complex I is composed of 45 different subunits.</text>
</comment>
<dbReference type="InterPro" id="IPR016488">
    <property type="entry name" value="NADH_Ub_cplx-1_asu_su-6"/>
</dbReference>
<evidence type="ECO:0000256" key="3">
    <source>
        <dbReference type="ARBA" id="ARBA00011790"/>
    </source>
</evidence>
<evidence type="ECO:0000256" key="11">
    <source>
        <dbReference type="ARBA" id="ARBA00030213"/>
    </source>
</evidence>
<evidence type="ECO:0000313" key="14">
    <source>
        <dbReference type="EMBL" id="ALS04284.1"/>
    </source>
</evidence>
<dbReference type="GO" id="GO:0005743">
    <property type="term" value="C:mitochondrial inner membrane"/>
    <property type="evidence" value="ECO:0007669"/>
    <property type="project" value="UniProtKB-SubCell"/>
</dbReference>
<keyword evidence="9" id="KW-0496">Mitochondrion</keyword>
<dbReference type="CDD" id="cd20266">
    <property type="entry name" value="Complex1_LYR_NDUFA6_LYRM6"/>
    <property type="match status" value="1"/>
</dbReference>
<evidence type="ECO:0000256" key="9">
    <source>
        <dbReference type="ARBA" id="ARBA00023128"/>
    </source>
</evidence>
<dbReference type="AlphaFoldDB" id="A0A0U2V157"/>
<dbReference type="GO" id="GO:0006979">
    <property type="term" value="P:response to oxidative stress"/>
    <property type="evidence" value="ECO:0007669"/>
    <property type="project" value="TreeGrafter"/>
</dbReference>
<organism evidence="14">
    <name type="scientific">Acartia pacifica</name>
    <name type="common">Copepod</name>
    <dbReference type="NCBI Taxonomy" id="335913"/>
    <lineage>
        <taxon>Eukaryota</taxon>
        <taxon>Metazoa</taxon>
        <taxon>Ecdysozoa</taxon>
        <taxon>Arthropoda</taxon>
        <taxon>Crustacea</taxon>
        <taxon>Multicrustacea</taxon>
        <taxon>Hexanauplia</taxon>
        <taxon>Copepoda</taxon>
        <taxon>Calanoida</taxon>
        <taxon>Acartiidae</taxon>
        <taxon>Acartia</taxon>
    </lineage>
</organism>
<evidence type="ECO:0000256" key="1">
    <source>
        <dbReference type="ARBA" id="ARBA00004443"/>
    </source>
</evidence>
<keyword evidence="8" id="KW-0249">Electron transport</keyword>